<accession>A0A843WQG7</accession>
<protein>
    <submittedName>
        <fullName evidence="2">Uncharacterized protein</fullName>
    </submittedName>
</protein>
<gene>
    <name evidence="2" type="ORF">Taro_041636</name>
</gene>
<dbReference type="EMBL" id="NMUH01004204">
    <property type="protein sequence ID" value="MQM08778.1"/>
    <property type="molecule type" value="Genomic_DNA"/>
</dbReference>
<organism evidence="2 3">
    <name type="scientific">Colocasia esculenta</name>
    <name type="common">Wild taro</name>
    <name type="synonym">Arum esculentum</name>
    <dbReference type="NCBI Taxonomy" id="4460"/>
    <lineage>
        <taxon>Eukaryota</taxon>
        <taxon>Viridiplantae</taxon>
        <taxon>Streptophyta</taxon>
        <taxon>Embryophyta</taxon>
        <taxon>Tracheophyta</taxon>
        <taxon>Spermatophyta</taxon>
        <taxon>Magnoliopsida</taxon>
        <taxon>Liliopsida</taxon>
        <taxon>Araceae</taxon>
        <taxon>Aroideae</taxon>
        <taxon>Colocasieae</taxon>
        <taxon>Colocasia</taxon>
    </lineage>
</organism>
<sequence>MPQHQPAPNLQPAPPPPPPAQVNLIVHHPPPAVAWAYDDKHEVGQLLVIFHAPPTSTTPTTTTSIPTTPIVATLTSPLYNNPVILPVISSPLNIPFSPAPAPLLATPSIIDTTSPPLHHNLALRSGWMFHRMYPNVSVSMPGQPTQPSNNQQQQQDIEEIDPVTSRAFRILADHVCEVQSADVLVEFLTEPVTSEAHPYPHRLRPVRGRRTRIKYVIGLTGLAEAFRHSWYQSKKFEMADRRDWGGGGDDPEDSTQRMIERIWESLTDIRARMDQLAPVPPVAVPPRDGETVPIAPVPPGVEVPFVAPVRCRFGPEMK</sequence>
<dbReference type="Proteomes" id="UP000652761">
    <property type="component" value="Unassembled WGS sequence"/>
</dbReference>
<evidence type="ECO:0000313" key="2">
    <source>
        <dbReference type="EMBL" id="MQM08778.1"/>
    </source>
</evidence>
<name>A0A843WQG7_COLES</name>
<feature type="region of interest" description="Disordered" evidence="1">
    <location>
        <begin position="1"/>
        <end position="24"/>
    </location>
</feature>
<evidence type="ECO:0000313" key="3">
    <source>
        <dbReference type="Proteomes" id="UP000652761"/>
    </source>
</evidence>
<comment type="caution">
    <text evidence="2">The sequence shown here is derived from an EMBL/GenBank/DDBJ whole genome shotgun (WGS) entry which is preliminary data.</text>
</comment>
<evidence type="ECO:0000256" key="1">
    <source>
        <dbReference type="SAM" id="MobiDB-lite"/>
    </source>
</evidence>
<reference evidence="2" key="1">
    <citation type="submission" date="2017-07" db="EMBL/GenBank/DDBJ databases">
        <title>Taro Niue Genome Assembly and Annotation.</title>
        <authorList>
            <person name="Atibalentja N."/>
            <person name="Keating K."/>
            <person name="Fields C.J."/>
        </authorList>
    </citation>
    <scope>NUCLEOTIDE SEQUENCE</scope>
    <source>
        <strain evidence="2">Niue_2</strain>
        <tissue evidence="2">Leaf</tissue>
    </source>
</reference>
<proteinExistence type="predicted"/>
<dbReference type="AlphaFoldDB" id="A0A843WQG7"/>
<feature type="compositionally biased region" description="Pro residues" evidence="1">
    <location>
        <begin position="9"/>
        <end position="20"/>
    </location>
</feature>
<keyword evidence="3" id="KW-1185">Reference proteome</keyword>